<accession>A0A183DPN3</accession>
<comment type="subcellular location">
    <subcellularLocation>
        <location evidence="1">Membrane</location>
        <topology evidence="1">Multi-pass membrane protein</topology>
    </subcellularLocation>
</comment>
<gene>
    <name evidence="8" type="ORF">GPUH_LOCUS10674</name>
</gene>
<proteinExistence type="inferred from homology"/>
<feature type="transmembrane region" description="Helical" evidence="7">
    <location>
        <begin position="103"/>
        <end position="126"/>
    </location>
</feature>
<feature type="disulfide bond" evidence="6">
    <location>
        <begin position="187"/>
        <end position="214"/>
    </location>
</feature>
<dbReference type="AlphaFoldDB" id="A0A183DPN3"/>
<evidence type="ECO:0000313" key="8">
    <source>
        <dbReference type="EMBL" id="VDN17761.1"/>
    </source>
</evidence>
<evidence type="ECO:0000256" key="1">
    <source>
        <dbReference type="ARBA" id="ARBA00004141"/>
    </source>
</evidence>
<dbReference type="Proteomes" id="UP000271098">
    <property type="component" value="Unassembled WGS sequence"/>
</dbReference>
<name>A0A183DPN3_9BILA</name>
<reference evidence="10" key="1">
    <citation type="submission" date="2016-06" db="UniProtKB">
        <authorList>
            <consortium name="WormBaseParasite"/>
        </authorList>
    </citation>
    <scope>IDENTIFICATION</scope>
</reference>
<evidence type="ECO:0000256" key="5">
    <source>
        <dbReference type="ARBA" id="ARBA00023136"/>
    </source>
</evidence>
<keyword evidence="4 7" id="KW-1133">Transmembrane helix</keyword>
<keyword evidence="9" id="KW-1185">Reference proteome</keyword>
<evidence type="ECO:0000313" key="9">
    <source>
        <dbReference type="Proteomes" id="UP000271098"/>
    </source>
</evidence>
<dbReference type="EMBL" id="UYRT01078092">
    <property type="protein sequence ID" value="VDN17761.1"/>
    <property type="molecule type" value="Genomic_DNA"/>
</dbReference>
<dbReference type="PIRSF" id="PIRSF002419">
    <property type="entry name" value="Tetraspanin"/>
    <property type="match status" value="1"/>
</dbReference>
<evidence type="ECO:0000256" key="6">
    <source>
        <dbReference type="PIRSR" id="PIRSR002419-1"/>
    </source>
</evidence>
<dbReference type="GO" id="GO:0005886">
    <property type="term" value="C:plasma membrane"/>
    <property type="evidence" value="ECO:0007669"/>
    <property type="project" value="TreeGrafter"/>
</dbReference>
<keyword evidence="6" id="KW-1015">Disulfide bond</keyword>
<dbReference type="OrthoDB" id="5870230at2759"/>
<keyword evidence="5 7" id="KW-0472">Membrane</keyword>
<reference evidence="8 9" key="2">
    <citation type="submission" date="2018-11" db="EMBL/GenBank/DDBJ databases">
        <authorList>
            <consortium name="Pathogen Informatics"/>
        </authorList>
    </citation>
    <scope>NUCLEOTIDE SEQUENCE [LARGE SCALE GENOMIC DNA]</scope>
</reference>
<dbReference type="PANTHER" id="PTHR19282">
    <property type="entry name" value="TETRASPANIN"/>
    <property type="match status" value="1"/>
</dbReference>
<evidence type="ECO:0000256" key="2">
    <source>
        <dbReference type="ARBA" id="ARBA00006840"/>
    </source>
</evidence>
<evidence type="ECO:0000256" key="3">
    <source>
        <dbReference type="ARBA" id="ARBA00022692"/>
    </source>
</evidence>
<dbReference type="InterPro" id="IPR018499">
    <property type="entry name" value="Tetraspanin/Peripherin"/>
</dbReference>
<feature type="transmembrane region" description="Helical" evidence="7">
    <location>
        <begin position="228"/>
        <end position="251"/>
    </location>
</feature>
<feature type="transmembrane region" description="Helical" evidence="7">
    <location>
        <begin position="74"/>
        <end position="96"/>
    </location>
</feature>
<feature type="transmembrane region" description="Helical" evidence="7">
    <location>
        <begin position="20"/>
        <end position="42"/>
    </location>
</feature>
<dbReference type="WBParaSite" id="GPUH_0001068701-mRNA-1">
    <property type="protein sequence ID" value="GPUH_0001068701-mRNA-1"/>
    <property type="gene ID" value="GPUH_0001068701"/>
</dbReference>
<protein>
    <submittedName>
        <fullName evidence="10">Tetraspanin</fullName>
    </submittedName>
</protein>
<organism evidence="10">
    <name type="scientific">Gongylonema pulchrum</name>
    <dbReference type="NCBI Taxonomy" id="637853"/>
    <lineage>
        <taxon>Eukaryota</taxon>
        <taxon>Metazoa</taxon>
        <taxon>Ecdysozoa</taxon>
        <taxon>Nematoda</taxon>
        <taxon>Chromadorea</taxon>
        <taxon>Rhabditida</taxon>
        <taxon>Spirurina</taxon>
        <taxon>Spiruromorpha</taxon>
        <taxon>Spiruroidea</taxon>
        <taxon>Gongylonematidae</taxon>
        <taxon>Gongylonema</taxon>
    </lineage>
</organism>
<evidence type="ECO:0000313" key="10">
    <source>
        <dbReference type="WBParaSite" id="GPUH_0001068701-mRNA-1"/>
    </source>
</evidence>
<dbReference type="InterPro" id="IPR000301">
    <property type="entry name" value="Tetraspanin_animals"/>
</dbReference>
<dbReference type="Pfam" id="PF00335">
    <property type="entry name" value="Tetraspanin"/>
    <property type="match status" value="1"/>
</dbReference>
<feature type="disulfide bond" evidence="6">
    <location>
        <begin position="188"/>
        <end position="204"/>
    </location>
</feature>
<sequence>MISDLLEMVHGCGNTALKFLFFAANLLICTFGALIFGFSLWANLDKDFAQNLEKLAKEIQHEDINVLAKYQASLWVLVGVGALLFLVGFLGCCGAICESRSMLTLFFVIVLVLTAIELGAAVFAVASKSQFKDALHNGFLNFSSETVFIFLRYTHKCVPLQRLLTEASQAEDKYLQNLKPIEDVFQCCGATHETRNRYIEHNLCEGQLQDKPDCFSVISHWLETTGEVVIIIAFILLIVEVFALVATCILCKAFRYESPRYYA</sequence>
<keyword evidence="3 7" id="KW-0812">Transmembrane</keyword>
<evidence type="ECO:0000256" key="4">
    <source>
        <dbReference type="ARBA" id="ARBA00022989"/>
    </source>
</evidence>
<dbReference type="PANTHER" id="PTHR19282:SF530">
    <property type="entry name" value="TETRASPANIN"/>
    <property type="match status" value="1"/>
</dbReference>
<dbReference type="PRINTS" id="PR00259">
    <property type="entry name" value="TMFOUR"/>
</dbReference>
<comment type="similarity">
    <text evidence="2">Belongs to the tetraspanin (TM4SF) family.</text>
</comment>
<evidence type="ECO:0000256" key="7">
    <source>
        <dbReference type="SAM" id="Phobius"/>
    </source>
</evidence>